<dbReference type="Proteomes" id="UP000053263">
    <property type="component" value="Unassembled WGS sequence"/>
</dbReference>
<evidence type="ECO:0000313" key="4">
    <source>
        <dbReference type="Proteomes" id="UP000053263"/>
    </source>
</evidence>
<proteinExistence type="predicted"/>
<gene>
    <name evidence="3" type="ORF">PLICRDRAFT_364325</name>
</gene>
<name>A0A0C9SKV8_PLICR</name>
<evidence type="ECO:0000259" key="2">
    <source>
        <dbReference type="Pfam" id="PF25534"/>
    </source>
</evidence>
<protein>
    <recommendedName>
        <fullName evidence="2">DUF7918 domain-containing protein</fullName>
    </recommendedName>
</protein>
<feature type="region of interest" description="Disordered" evidence="1">
    <location>
        <begin position="246"/>
        <end position="299"/>
    </location>
</feature>
<dbReference type="HOGENOM" id="CLU_060356_0_1_1"/>
<accession>A0A0C9SKV8</accession>
<organism evidence="3 4">
    <name type="scientific">Plicaturopsis crispa FD-325 SS-3</name>
    <dbReference type="NCBI Taxonomy" id="944288"/>
    <lineage>
        <taxon>Eukaryota</taxon>
        <taxon>Fungi</taxon>
        <taxon>Dikarya</taxon>
        <taxon>Basidiomycota</taxon>
        <taxon>Agaricomycotina</taxon>
        <taxon>Agaricomycetes</taxon>
        <taxon>Agaricomycetidae</taxon>
        <taxon>Amylocorticiales</taxon>
        <taxon>Amylocorticiaceae</taxon>
        <taxon>Plicatura</taxon>
        <taxon>Plicaturopsis crispa</taxon>
    </lineage>
</organism>
<evidence type="ECO:0000256" key="1">
    <source>
        <dbReference type="SAM" id="MobiDB-lite"/>
    </source>
</evidence>
<dbReference type="OrthoDB" id="3364132at2759"/>
<dbReference type="PANTHER" id="PTHR36223:SF1">
    <property type="entry name" value="TRANSCRIPTION ELONGATION FACTOR EAF N-TERMINAL DOMAIN-CONTAINING PROTEIN"/>
    <property type="match status" value="1"/>
</dbReference>
<evidence type="ECO:0000313" key="3">
    <source>
        <dbReference type="EMBL" id="KII84411.1"/>
    </source>
</evidence>
<dbReference type="PANTHER" id="PTHR36223">
    <property type="entry name" value="BETA-LACTAMASE-TYPE TRANSPEPTIDASE FOLD DOMAIN CONTAINING PROTEIN"/>
    <property type="match status" value="1"/>
</dbReference>
<sequence>MMQYKGFSAWIEVDKVKLPIYGEEVLEGSQRCTGWIASEAGKAFAVCWKDSNRDMTTTGKVRIDGTVCGVKSIRAAPVSSPLLLQPSVARKSYLRISETETKPFKFSPLRITDDDRYLGASSTVSEIGTIEIKIWRSAVGKGKAPRPTAAPQETVVHERSKKAMPHCVTFGETTTTKVPRYLSTAHLDKQPLVTFVFNYRPIDLLRANGVVPLLVKQKRGAAEAQLDDIAAGQDKIRDLEKQLKSLKGRQDAGAPKKPKKEPSGPSSIVSGEIIDLTDGGRTSLSGTSKRMKREKNSGVPAGFVSGEIIDLT</sequence>
<feature type="domain" description="DUF7918" evidence="2">
    <location>
        <begin position="9"/>
        <end position="212"/>
    </location>
</feature>
<dbReference type="AlphaFoldDB" id="A0A0C9SKV8"/>
<dbReference type="EMBL" id="KN832571">
    <property type="protein sequence ID" value="KII84411.1"/>
    <property type="molecule type" value="Genomic_DNA"/>
</dbReference>
<dbReference type="Pfam" id="PF25534">
    <property type="entry name" value="DUF7918"/>
    <property type="match status" value="1"/>
</dbReference>
<keyword evidence="4" id="KW-1185">Reference proteome</keyword>
<reference evidence="3 4" key="1">
    <citation type="submission" date="2014-06" db="EMBL/GenBank/DDBJ databases">
        <title>Evolutionary Origins and Diversification of the Mycorrhizal Mutualists.</title>
        <authorList>
            <consortium name="DOE Joint Genome Institute"/>
            <consortium name="Mycorrhizal Genomics Consortium"/>
            <person name="Kohler A."/>
            <person name="Kuo A."/>
            <person name="Nagy L.G."/>
            <person name="Floudas D."/>
            <person name="Copeland A."/>
            <person name="Barry K.W."/>
            <person name="Cichocki N."/>
            <person name="Veneault-Fourrey C."/>
            <person name="LaButti K."/>
            <person name="Lindquist E.A."/>
            <person name="Lipzen A."/>
            <person name="Lundell T."/>
            <person name="Morin E."/>
            <person name="Murat C."/>
            <person name="Riley R."/>
            <person name="Ohm R."/>
            <person name="Sun H."/>
            <person name="Tunlid A."/>
            <person name="Henrissat B."/>
            <person name="Grigoriev I.V."/>
            <person name="Hibbett D.S."/>
            <person name="Martin F."/>
        </authorList>
    </citation>
    <scope>NUCLEOTIDE SEQUENCE [LARGE SCALE GENOMIC DNA]</scope>
    <source>
        <strain evidence="3 4">FD-325 SS-3</strain>
    </source>
</reference>
<dbReference type="InterPro" id="IPR057678">
    <property type="entry name" value="DUF7918"/>
</dbReference>